<keyword evidence="3" id="KW-0479">Metal-binding</keyword>
<dbReference type="InterPro" id="IPR017896">
    <property type="entry name" value="4Fe4S_Fe-S-bd"/>
</dbReference>
<keyword evidence="6" id="KW-0408">Iron</keyword>
<dbReference type="Pfam" id="PF13247">
    <property type="entry name" value="Fer4_11"/>
    <property type="match status" value="1"/>
</dbReference>
<evidence type="ECO:0000256" key="4">
    <source>
        <dbReference type="ARBA" id="ARBA00022737"/>
    </source>
</evidence>
<evidence type="ECO:0000256" key="7">
    <source>
        <dbReference type="ARBA" id="ARBA00023014"/>
    </source>
</evidence>
<dbReference type="AlphaFoldDB" id="A0A4R1KGL0"/>
<evidence type="ECO:0000259" key="8">
    <source>
        <dbReference type="PROSITE" id="PS51379"/>
    </source>
</evidence>
<evidence type="ECO:0000313" key="9">
    <source>
        <dbReference type="EMBL" id="TCK63270.1"/>
    </source>
</evidence>
<evidence type="ECO:0000256" key="3">
    <source>
        <dbReference type="ARBA" id="ARBA00022723"/>
    </source>
</evidence>
<dbReference type="Gene3D" id="3.30.70.20">
    <property type="match status" value="2"/>
</dbReference>
<dbReference type="Pfam" id="PF12797">
    <property type="entry name" value="Fer4_2"/>
    <property type="match status" value="1"/>
</dbReference>
<keyword evidence="2" id="KW-0004">4Fe-4S</keyword>
<dbReference type="EMBL" id="SMGG01000001">
    <property type="protein sequence ID" value="TCK63270.1"/>
    <property type="molecule type" value="Genomic_DNA"/>
</dbReference>
<keyword evidence="5" id="KW-0249">Electron transport</keyword>
<evidence type="ECO:0000313" key="10">
    <source>
        <dbReference type="Proteomes" id="UP000294614"/>
    </source>
</evidence>
<name>A0A4R1KGL0_9BACT</name>
<comment type="caution">
    <text evidence="9">The sequence shown here is derived from an EMBL/GenBank/DDBJ whole genome shotgun (WGS) entry which is preliminary data.</text>
</comment>
<dbReference type="PANTHER" id="PTHR43177:SF5">
    <property type="entry name" value="ANAEROBIC DIMETHYL SULFOXIDE REDUCTASE CHAIN B-RELATED"/>
    <property type="match status" value="1"/>
</dbReference>
<dbReference type="InterPro" id="IPR050954">
    <property type="entry name" value="ET_IronSulfur_Cluster-Binding"/>
</dbReference>
<organism evidence="9 10">
    <name type="scientific">Seleniivibrio woodruffii</name>
    <dbReference type="NCBI Taxonomy" id="1078050"/>
    <lineage>
        <taxon>Bacteria</taxon>
        <taxon>Pseudomonadati</taxon>
        <taxon>Deferribacterota</taxon>
        <taxon>Deferribacteres</taxon>
        <taxon>Deferribacterales</taxon>
        <taxon>Geovibrionaceae</taxon>
        <taxon>Seleniivibrio</taxon>
    </lineage>
</organism>
<keyword evidence="4" id="KW-0677">Repeat</keyword>
<feature type="domain" description="4Fe-4S ferredoxin-type" evidence="8">
    <location>
        <begin position="85"/>
        <end position="114"/>
    </location>
</feature>
<reference evidence="9 10" key="1">
    <citation type="submission" date="2019-03" db="EMBL/GenBank/DDBJ databases">
        <title>Genomic Encyclopedia of Type Strains, Phase IV (KMG-IV): sequencing the most valuable type-strain genomes for metagenomic binning, comparative biology and taxonomic classification.</title>
        <authorList>
            <person name="Goeker M."/>
        </authorList>
    </citation>
    <scope>NUCLEOTIDE SEQUENCE [LARGE SCALE GENOMIC DNA]</scope>
    <source>
        <strain evidence="9 10">DSM 24984</strain>
    </source>
</reference>
<evidence type="ECO:0000256" key="6">
    <source>
        <dbReference type="ARBA" id="ARBA00023004"/>
    </source>
</evidence>
<evidence type="ECO:0000256" key="2">
    <source>
        <dbReference type="ARBA" id="ARBA00022485"/>
    </source>
</evidence>
<dbReference type="GO" id="GO:0046872">
    <property type="term" value="F:metal ion binding"/>
    <property type="evidence" value="ECO:0007669"/>
    <property type="project" value="UniProtKB-KW"/>
</dbReference>
<dbReference type="PANTHER" id="PTHR43177">
    <property type="entry name" value="PROTEIN NRFC"/>
    <property type="match status" value="1"/>
</dbReference>
<dbReference type="SUPFAM" id="SSF54862">
    <property type="entry name" value="4Fe-4S ferredoxins"/>
    <property type="match status" value="1"/>
</dbReference>
<accession>A0A4R1KGL0</accession>
<keyword evidence="10" id="KW-1185">Reference proteome</keyword>
<dbReference type="OrthoDB" id="9779457at2"/>
<evidence type="ECO:0000256" key="5">
    <source>
        <dbReference type="ARBA" id="ARBA00022982"/>
    </source>
</evidence>
<protein>
    <submittedName>
        <fullName evidence="9">Formate dehydrogenase beta subunit</fullName>
    </submittedName>
</protein>
<sequence length="206" mass="22220">MAVKQMAFYFDQNRCMGCHACVVACKDWNDVKPGEARWRRLSDTEVGTFPDVKVFNLVVSCNHCANPACTAACPVGAIYKRAEDGIVIVNRDLCQSIKACAVACPYGAPQFADDASEPVKQASWAVAHPMQKCTMCWDRQAEGLQPSCVASCPQRALDFGTAEAIAAKYPTAVRTVVGFPQTDKDSNGNTLASGDTVPSIFFKPKA</sequence>
<keyword evidence="7" id="KW-0411">Iron-sulfur</keyword>
<keyword evidence="1" id="KW-0813">Transport</keyword>
<proteinExistence type="predicted"/>
<feature type="domain" description="4Fe-4S ferredoxin-type" evidence="8">
    <location>
        <begin position="50"/>
        <end position="83"/>
    </location>
</feature>
<dbReference type="CDD" id="cd16371">
    <property type="entry name" value="DMSOR_beta_like"/>
    <property type="match status" value="1"/>
</dbReference>
<evidence type="ECO:0000256" key="1">
    <source>
        <dbReference type="ARBA" id="ARBA00022448"/>
    </source>
</evidence>
<dbReference type="RefSeq" id="WP_132870858.1">
    <property type="nucleotide sequence ID" value="NZ_SMGG01000001.1"/>
</dbReference>
<feature type="domain" description="4Fe-4S ferredoxin-type" evidence="8">
    <location>
        <begin position="6"/>
        <end position="36"/>
    </location>
</feature>
<dbReference type="Proteomes" id="UP000294614">
    <property type="component" value="Unassembled WGS sequence"/>
</dbReference>
<gene>
    <name evidence="9" type="ORF">C8D98_0003</name>
</gene>
<dbReference type="GO" id="GO:0051539">
    <property type="term" value="F:4 iron, 4 sulfur cluster binding"/>
    <property type="evidence" value="ECO:0007669"/>
    <property type="project" value="UniProtKB-KW"/>
</dbReference>
<dbReference type="PROSITE" id="PS51379">
    <property type="entry name" value="4FE4S_FER_2"/>
    <property type="match status" value="3"/>
</dbReference>